<gene>
    <name evidence="1" type="ORF">PDJAM_G00175590</name>
</gene>
<dbReference type="Proteomes" id="UP000830395">
    <property type="component" value="Chromosome 29"/>
</dbReference>
<keyword evidence="2" id="KW-1185">Reference proteome</keyword>
<reference evidence="1" key="1">
    <citation type="submission" date="2020-02" db="EMBL/GenBank/DDBJ databases">
        <title>Genome sequencing of the panga catfish, Pangasius djambal.</title>
        <authorList>
            <person name="Wen M."/>
            <person name="Zahm M."/>
            <person name="Roques C."/>
            <person name="Cabau C."/>
            <person name="Klopp C."/>
            <person name="Donnadieu C."/>
            <person name="Jouanno E."/>
            <person name="Avarre J.-C."/>
            <person name="Campet M."/>
            <person name="Ha T."/>
            <person name="Dugue R."/>
            <person name="Lampietro C."/>
            <person name="Louis A."/>
            <person name="Herpin A."/>
            <person name="Echchiki A."/>
            <person name="Berthelot C."/>
            <person name="Parey E."/>
            <person name="Roest-Crollius H."/>
            <person name="Braasch I."/>
            <person name="Postlethwait J.H."/>
            <person name="Bobe J."/>
            <person name="Montfort J."/>
            <person name="Bouchez O."/>
            <person name="Begum T."/>
            <person name="Schartl M."/>
            <person name="Gustiano R."/>
            <person name="Guiguen Y."/>
        </authorList>
    </citation>
    <scope>NUCLEOTIDE SEQUENCE</scope>
    <source>
        <strain evidence="1">Pdj_M5554</strain>
    </source>
</reference>
<accession>A0ACC5ZNJ6</accession>
<protein>
    <submittedName>
        <fullName evidence="1">Uncharacterized protein</fullName>
    </submittedName>
</protein>
<sequence>MSKQDKILKDFLLPDLKKDGSKTYLQKIRSVASKHRQSQIKLKKVEKYSFKVGTLAETSYKDEPEMLEEWEQFYLPDHMFMEVIGVLEKFPCNSPNDELVLMVCEDENVYAYEGNRLHLASNSLKELFERGLQFPGTKQYYRGQSFEDMKEEEWKKVKESKEVKEMMKEHQQTLACMKGSYLANLDVIMGRQREEQSPAGVGGKRIPVHSVK</sequence>
<dbReference type="EMBL" id="CM041003">
    <property type="protein sequence ID" value="MCJ8749369.1"/>
    <property type="molecule type" value="Genomic_DNA"/>
</dbReference>
<evidence type="ECO:0000313" key="1">
    <source>
        <dbReference type="EMBL" id="MCJ8749369.1"/>
    </source>
</evidence>
<evidence type="ECO:0000313" key="2">
    <source>
        <dbReference type="Proteomes" id="UP000830395"/>
    </source>
</evidence>
<proteinExistence type="predicted"/>
<organism evidence="1 2">
    <name type="scientific">Pangasius djambal</name>
    <dbReference type="NCBI Taxonomy" id="1691987"/>
    <lineage>
        <taxon>Eukaryota</taxon>
        <taxon>Metazoa</taxon>
        <taxon>Chordata</taxon>
        <taxon>Craniata</taxon>
        <taxon>Vertebrata</taxon>
        <taxon>Euteleostomi</taxon>
        <taxon>Actinopterygii</taxon>
        <taxon>Neopterygii</taxon>
        <taxon>Teleostei</taxon>
        <taxon>Ostariophysi</taxon>
        <taxon>Siluriformes</taxon>
        <taxon>Pangasiidae</taxon>
        <taxon>Pangasius</taxon>
    </lineage>
</organism>
<comment type="caution">
    <text evidence="1">The sequence shown here is derived from an EMBL/GenBank/DDBJ whole genome shotgun (WGS) entry which is preliminary data.</text>
</comment>
<name>A0ACC5ZNJ6_9TELE</name>